<dbReference type="EMBL" id="KZ805595">
    <property type="protein sequence ID" value="PVH93348.1"/>
    <property type="molecule type" value="Genomic_DNA"/>
</dbReference>
<evidence type="ECO:0000259" key="2">
    <source>
        <dbReference type="Pfam" id="PF14479"/>
    </source>
</evidence>
<protein>
    <recommendedName>
        <fullName evidence="2">Prion-inhibition and propagation HeLo domain-containing protein</fullName>
    </recommendedName>
</protein>
<dbReference type="PANTHER" id="PTHR37542:SF1">
    <property type="entry name" value="PRION-INHIBITION AND PROPAGATION HELO DOMAIN-CONTAINING PROTEIN"/>
    <property type="match status" value="1"/>
</dbReference>
<keyword evidence="4" id="KW-1185">Reference proteome</keyword>
<gene>
    <name evidence="3" type="ORF">DM02DRAFT_229105</name>
</gene>
<feature type="region of interest" description="Disordered" evidence="1">
    <location>
        <begin position="112"/>
        <end position="133"/>
    </location>
</feature>
<dbReference type="Pfam" id="PF14479">
    <property type="entry name" value="HeLo"/>
    <property type="match status" value="1"/>
</dbReference>
<evidence type="ECO:0000256" key="1">
    <source>
        <dbReference type="SAM" id="MobiDB-lite"/>
    </source>
</evidence>
<feature type="region of interest" description="Disordered" evidence="1">
    <location>
        <begin position="311"/>
        <end position="349"/>
    </location>
</feature>
<reference evidence="3 4" key="1">
    <citation type="journal article" date="2018" name="Sci. Rep.">
        <title>Comparative genomics provides insights into the lifestyle and reveals functional heterogeneity of dark septate endophytic fungi.</title>
        <authorList>
            <person name="Knapp D.G."/>
            <person name="Nemeth J.B."/>
            <person name="Barry K."/>
            <person name="Hainaut M."/>
            <person name="Henrissat B."/>
            <person name="Johnson J."/>
            <person name="Kuo A."/>
            <person name="Lim J.H.P."/>
            <person name="Lipzen A."/>
            <person name="Nolan M."/>
            <person name="Ohm R.A."/>
            <person name="Tamas L."/>
            <person name="Grigoriev I.V."/>
            <person name="Spatafora J.W."/>
            <person name="Nagy L.G."/>
            <person name="Kovacs G.M."/>
        </authorList>
    </citation>
    <scope>NUCLEOTIDE SEQUENCE [LARGE SCALE GENOMIC DNA]</scope>
    <source>
        <strain evidence="3 4">DSE2036</strain>
    </source>
</reference>
<evidence type="ECO:0000313" key="3">
    <source>
        <dbReference type="EMBL" id="PVH93348.1"/>
    </source>
</evidence>
<feature type="domain" description="Prion-inhibition and propagation HeLo" evidence="2">
    <location>
        <begin position="8"/>
        <end position="228"/>
    </location>
</feature>
<organism evidence="3 4">
    <name type="scientific">Periconia macrospinosa</name>
    <dbReference type="NCBI Taxonomy" id="97972"/>
    <lineage>
        <taxon>Eukaryota</taxon>
        <taxon>Fungi</taxon>
        <taxon>Dikarya</taxon>
        <taxon>Ascomycota</taxon>
        <taxon>Pezizomycotina</taxon>
        <taxon>Dothideomycetes</taxon>
        <taxon>Pleosporomycetidae</taxon>
        <taxon>Pleosporales</taxon>
        <taxon>Massarineae</taxon>
        <taxon>Periconiaceae</taxon>
        <taxon>Periconia</taxon>
    </lineage>
</organism>
<dbReference type="OrthoDB" id="1911848at2759"/>
<name>A0A2V1D5S8_9PLEO</name>
<accession>A0A2V1D5S8</accession>
<dbReference type="AlphaFoldDB" id="A0A2V1D5S8"/>
<dbReference type="STRING" id="97972.A0A2V1D5S8"/>
<dbReference type="InterPro" id="IPR038305">
    <property type="entry name" value="HeLo_sf"/>
</dbReference>
<dbReference type="PANTHER" id="PTHR37542">
    <property type="entry name" value="HELO DOMAIN-CONTAINING PROTEIN-RELATED"/>
    <property type="match status" value="1"/>
</dbReference>
<feature type="compositionally biased region" description="Polar residues" evidence="1">
    <location>
        <begin position="115"/>
        <end position="125"/>
    </location>
</feature>
<proteinExistence type="predicted"/>
<dbReference type="InterPro" id="IPR029498">
    <property type="entry name" value="HeLo_dom"/>
</dbReference>
<dbReference type="Gene3D" id="1.20.120.1020">
    <property type="entry name" value="Prion-inhibition and propagation, HeLo domain"/>
    <property type="match status" value="1"/>
</dbReference>
<dbReference type="Proteomes" id="UP000244855">
    <property type="component" value="Unassembled WGS sequence"/>
</dbReference>
<sequence length="728" mass="80968">MAELALSMSSVSLTFQVFSGCIQAYQILCDAKHFPSDCQYLRVRLKTEQYRLLDWAEVVQLDTTDDKLLISNSSKGLLLDILDQKRRLLFQFGRYDDKYRELGKPLLVAEDGSDITDTQPTNSTASKKENPPRMIRKNSDFQVQFPGSTTLLQKSLEYARKTKSSQIRSVRWVTFDKKKFEKLIWKLATFNDFMREMLSTIQLDNLATKQTRTELQINQLNESIQNLLKIYESSGAGSSKTERLKLTLHSPLREYLRANGLTDLEGDGTDSGTSSSLNSPNTFEQVKALQQSLLNRTTISQPEYFIPLESAPTATSATEDAAQKRADGINAEPSARQQDDMPRSLSPFPGRLFIQDTRSSVGSDIDPRQSSFSTGISEAATLVSSFKSLVHALNTTVEQEAAKLYYESPEIEILDVGPAADEPPILISSSHMLPEKADIISQQTWKDLVQLLPESLRLGLQYNELDGSSCWTYTPNPAFTPTSIPLTIAGIPVVIPLKYRYPIRAPSGAPPDPYPFKIDPTAMASSTIVDAIFNTFSDILGFYILINGFLQLLIPEDYDLEDALQRYPTRFGDLKISYVPFCVLSTGSASEAPIAEASSSTSNAPDHLRVSRGLGIVERTAAWAALSTSRIMANRTISSSASIHQLDFSSTLRARVLKQRSPSWFGGKPGVLTRKGSKQFLTFSTHVATKALEEAKHKFSSDESWTERVEVYHGNLKVCWDGTVLSVC</sequence>
<evidence type="ECO:0000313" key="4">
    <source>
        <dbReference type="Proteomes" id="UP000244855"/>
    </source>
</evidence>